<dbReference type="InterPro" id="IPR020036">
    <property type="entry name" value="PseH"/>
</dbReference>
<dbReference type="EC" id="2.3.1.202" evidence="2"/>
<gene>
    <name evidence="2" type="primary">pseH</name>
    <name evidence="2" type="ORF">HOP53_05160</name>
</gene>
<proteinExistence type="predicted"/>
<dbReference type="InterPro" id="IPR016181">
    <property type="entry name" value="Acyl_CoA_acyltransferase"/>
</dbReference>
<reference evidence="2 3" key="1">
    <citation type="journal article" date="2021" name="Front. Microbiol.">
        <title>Aerobic Denitrification and Heterotrophic Sulfur Oxidation in the Genus Halomonas Revealed by Six Novel Species Characterizations and Genome-Based Analysis.</title>
        <authorList>
            <person name="Wang L."/>
            <person name="Shao Z."/>
        </authorList>
    </citation>
    <scope>NUCLEOTIDE SEQUENCE [LARGE SCALE GENOMIC DNA]</scope>
    <source>
        <strain evidence="2 3">MCCC 1A11081</strain>
    </source>
</reference>
<keyword evidence="3" id="KW-1185">Reference proteome</keyword>
<name>A0ABS9A070_9GAMM</name>
<evidence type="ECO:0000313" key="3">
    <source>
        <dbReference type="Proteomes" id="UP001320168"/>
    </source>
</evidence>
<dbReference type="EMBL" id="JABFTX010000001">
    <property type="protein sequence ID" value="MCE8002221.1"/>
    <property type="molecule type" value="Genomic_DNA"/>
</dbReference>
<dbReference type="NCBIfam" id="TIGR03585">
    <property type="entry name" value="PseH"/>
    <property type="match status" value="1"/>
</dbReference>
<dbReference type="Proteomes" id="UP001320168">
    <property type="component" value="Unassembled WGS sequence"/>
</dbReference>
<dbReference type="Pfam" id="PF13302">
    <property type="entry name" value="Acetyltransf_3"/>
    <property type="match status" value="1"/>
</dbReference>
<protein>
    <submittedName>
        <fullName evidence="2">UDP-4-amino-4, 6-dideoxy-N-acetyl-beta-L-altrosamine N-acetyltransferase</fullName>
        <ecNumber evidence="2">2.3.1.202</ecNumber>
    </submittedName>
</protein>
<dbReference type="Gene3D" id="3.40.630.30">
    <property type="match status" value="1"/>
</dbReference>
<dbReference type="RefSeq" id="WP_234269015.1">
    <property type="nucleotide sequence ID" value="NZ_JABFTX010000001.1"/>
</dbReference>
<evidence type="ECO:0000259" key="1">
    <source>
        <dbReference type="PROSITE" id="PS51186"/>
    </source>
</evidence>
<accession>A0ABS9A070</accession>
<feature type="domain" description="N-acetyltransferase" evidence="1">
    <location>
        <begin position="6"/>
        <end position="169"/>
    </location>
</feature>
<evidence type="ECO:0000313" key="2">
    <source>
        <dbReference type="EMBL" id="MCE8002221.1"/>
    </source>
</evidence>
<dbReference type="GO" id="GO:0016746">
    <property type="term" value="F:acyltransferase activity"/>
    <property type="evidence" value="ECO:0007669"/>
    <property type="project" value="UniProtKB-KW"/>
</dbReference>
<sequence>MAEDSGQLRPLQAAELDIVREWRNHPEVRRFMYTQHEIGAEEHRAWFERAQQDPNRHLLLYLHRDEPMGFVNISVVNLAAKRAEWGFYLSPDAPRGSGHRLGFATLEYVFKTLGLHKLCGEALAFNTRSIRFHERLGFTREATLRDHHFDGQSFHDVVGFGLLASDRAAREGAKVS</sequence>
<dbReference type="InterPro" id="IPR000182">
    <property type="entry name" value="GNAT_dom"/>
</dbReference>
<dbReference type="PANTHER" id="PTHR43415">
    <property type="entry name" value="SPERMIDINE N(1)-ACETYLTRANSFERASE"/>
    <property type="match status" value="1"/>
</dbReference>
<dbReference type="PANTHER" id="PTHR43415:SF3">
    <property type="entry name" value="GNAT-FAMILY ACETYLTRANSFERASE"/>
    <property type="match status" value="1"/>
</dbReference>
<keyword evidence="2" id="KW-0808">Transferase</keyword>
<keyword evidence="2" id="KW-0012">Acyltransferase</keyword>
<organism evidence="2 3">
    <name type="scientific">Billgrantia ethanolica</name>
    <dbReference type="NCBI Taxonomy" id="2733486"/>
    <lineage>
        <taxon>Bacteria</taxon>
        <taxon>Pseudomonadati</taxon>
        <taxon>Pseudomonadota</taxon>
        <taxon>Gammaproteobacteria</taxon>
        <taxon>Oceanospirillales</taxon>
        <taxon>Halomonadaceae</taxon>
        <taxon>Billgrantia</taxon>
    </lineage>
</organism>
<comment type="caution">
    <text evidence="2">The sequence shown here is derived from an EMBL/GenBank/DDBJ whole genome shotgun (WGS) entry which is preliminary data.</text>
</comment>
<dbReference type="SUPFAM" id="SSF55729">
    <property type="entry name" value="Acyl-CoA N-acyltransferases (Nat)"/>
    <property type="match status" value="1"/>
</dbReference>
<dbReference type="PROSITE" id="PS51186">
    <property type="entry name" value="GNAT"/>
    <property type="match status" value="1"/>
</dbReference>